<name>A0ACB8ER02_9SAUR</name>
<accession>A0ACB8ER02</accession>
<gene>
    <name evidence="1" type="ORF">K3G42_021213</name>
</gene>
<organism evidence="1 2">
    <name type="scientific">Sphaerodactylus townsendi</name>
    <dbReference type="NCBI Taxonomy" id="933632"/>
    <lineage>
        <taxon>Eukaryota</taxon>
        <taxon>Metazoa</taxon>
        <taxon>Chordata</taxon>
        <taxon>Craniata</taxon>
        <taxon>Vertebrata</taxon>
        <taxon>Euteleostomi</taxon>
        <taxon>Lepidosauria</taxon>
        <taxon>Squamata</taxon>
        <taxon>Bifurcata</taxon>
        <taxon>Gekkota</taxon>
        <taxon>Sphaerodactylidae</taxon>
        <taxon>Sphaerodactylus</taxon>
    </lineage>
</organism>
<keyword evidence="2" id="KW-1185">Reference proteome</keyword>
<dbReference type="EMBL" id="CM037620">
    <property type="protein sequence ID" value="KAH7995100.1"/>
    <property type="molecule type" value="Genomic_DNA"/>
</dbReference>
<proteinExistence type="predicted"/>
<reference evidence="1" key="1">
    <citation type="submission" date="2021-08" db="EMBL/GenBank/DDBJ databases">
        <title>The first chromosome-level gecko genome reveals the dynamic sex chromosomes of Neotropical dwarf geckos (Sphaerodactylidae: Sphaerodactylus).</title>
        <authorList>
            <person name="Pinto B.J."/>
            <person name="Keating S.E."/>
            <person name="Gamble T."/>
        </authorList>
    </citation>
    <scope>NUCLEOTIDE SEQUENCE</scope>
    <source>
        <strain evidence="1">TG3544</strain>
    </source>
</reference>
<comment type="caution">
    <text evidence="1">The sequence shown here is derived from an EMBL/GenBank/DDBJ whole genome shotgun (WGS) entry which is preliminary data.</text>
</comment>
<protein>
    <submittedName>
        <fullName evidence="1">Uncharacterized protein</fullName>
    </submittedName>
</protein>
<sequence>MIKAFLAPKKRETLRYKEKSKGKNERIRHSLCQSICGGESGSNYPTGPSDWPASSQSPRIMLSKIKSRRRRSSVMQHHLLNVDPLSFKPYMPFYVDLLGKEVKKQHFSV</sequence>
<dbReference type="Proteomes" id="UP000827872">
    <property type="component" value="Linkage Group LG07"/>
</dbReference>
<evidence type="ECO:0000313" key="1">
    <source>
        <dbReference type="EMBL" id="KAH7995100.1"/>
    </source>
</evidence>
<evidence type="ECO:0000313" key="2">
    <source>
        <dbReference type="Proteomes" id="UP000827872"/>
    </source>
</evidence>